<dbReference type="GO" id="GO:0008270">
    <property type="term" value="F:zinc ion binding"/>
    <property type="evidence" value="ECO:0007669"/>
    <property type="project" value="UniProtKB-KW"/>
</dbReference>
<evidence type="ECO:0000256" key="4">
    <source>
        <dbReference type="ARBA" id="ARBA00012483"/>
    </source>
</evidence>
<keyword evidence="14 15" id="KW-0539">Nucleus</keyword>
<dbReference type="GO" id="GO:0061630">
    <property type="term" value="F:ubiquitin protein ligase activity"/>
    <property type="evidence" value="ECO:0007669"/>
    <property type="project" value="UniProtKB-EC"/>
</dbReference>
<dbReference type="OrthoDB" id="185455at2759"/>
<dbReference type="Gene3D" id="1.10.10.10">
    <property type="entry name" value="Winged helix-like DNA-binding domain superfamily/Winged helix DNA-binding domain"/>
    <property type="match status" value="1"/>
</dbReference>
<comment type="function">
    <text evidence="15">Acts in a DNA repair pathway for removal of UV-induced DNA damage that is distinct from classical nucleotide excision repair and in repair of ionizing radiation damage. Functions in homologous recombination repair of DNA double strand breaks and in recovery of stalled replication forks.</text>
</comment>
<organism evidence="18 19">
    <name type="scientific">Polytolypa hystricis (strain UAMH7299)</name>
    <dbReference type="NCBI Taxonomy" id="1447883"/>
    <lineage>
        <taxon>Eukaryota</taxon>
        <taxon>Fungi</taxon>
        <taxon>Dikarya</taxon>
        <taxon>Ascomycota</taxon>
        <taxon>Pezizomycotina</taxon>
        <taxon>Eurotiomycetes</taxon>
        <taxon>Eurotiomycetidae</taxon>
        <taxon>Onygenales</taxon>
        <taxon>Onygenales incertae sedis</taxon>
        <taxon>Polytolypa</taxon>
    </lineage>
</organism>
<dbReference type="Pfam" id="PF07574">
    <property type="entry name" value="SMC_Nse1"/>
    <property type="match status" value="1"/>
</dbReference>
<evidence type="ECO:0000256" key="6">
    <source>
        <dbReference type="ARBA" id="ARBA00022679"/>
    </source>
</evidence>
<protein>
    <recommendedName>
        <fullName evidence="5 15">Non-structural maintenance of chromosomes element 1 homolog</fullName>
        <ecNumber evidence="4 15">2.3.2.27</ecNumber>
    </recommendedName>
</protein>
<comment type="subunit">
    <text evidence="15">Component of the Smc5-Smc6 complex.</text>
</comment>
<evidence type="ECO:0000256" key="11">
    <source>
        <dbReference type="ARBA" id="ARBA00022833"/>
    </source>
</evidence>
<evidence type="ECO:0000256" key="10">
    <source>
        <dbReference type="ARBA" id="ARBA00022786"/>
    </source>
</evidence>
<name>A0A2B7YNZ5_POLH7</name>
<evidence type="ECO:0000256" key="5">
    <source>
        <dbReference type="ARBA" id="ARBA00019422"/>
    </source>
</evidence>
<keyword evidence="9 15" id="KW-0863">Zinc-finger</keyword>
<feature type="compositionally biased region" description="Gly residues" evidence="16">
    <location>
        <begin position="303"/>
        <end position="313"/>
    </location>
</feature>
<feature type="compositionally biased region" description="Basic and acidic residues" evidence="16">
    <location>
        <begin position="151"/>
        <end position="165"/>
    </location>
</feature>
<evidence type="ECO:0000256" key="2">
    <source>
        <dbReference type="ARBA" id="ARBA00004123"/>
    </source>
</evidence>
<dbReference type="InterPro" id="IPR014857">
    <property type="entry name" value="Nse1_RING_C4HC3-type"/>
</dbReference>
<keyword evidence="8 15" id="KW-0227">DNA damage</keyword>
<keyword evidence="7 15" id="KW-0479">Metal-binding</keyword>
<dbReference type="Gene3D" id="3.90.1150.220">
    <property type="match status" value="1"/>
</dbReference>
<keyword evidence="19" id="KW-1185">Reference proteome</keyword>
<feature type="domain" description="Non-structural maintenance of chromosomes element 1 RING C4HC3-type" evidence="17">
    <location>
        <begin position="235"/>
        <end position="277"/>
    </location>
</feature>
<evidence type="ECO:0000256" key="9">
    <source>
        <dbReference type="ARBA" id="ARBA00022771"/>
    </source>
</evidence>
<dbReference type="EC" id="2.3.2.27" evidence="4 15"/>
<evidence type="ECO:0000313" key="18">
    <source>
        <dbReference type="EMBL" id="PGH23025.1"/>
    </source>
</evidence>
<feature type="region of interest" description="Disordered" evidence="16">
    <location>
        <begin position="145"/>
        <end position="178"/>
    </location>
</feature>
<dbReference type="AlphaFoldDB" id="A0A2B7YNZ5"/>
<dbReference type="SUPFAM" id="SSF57850">
    <property type="entry name" value="RING/U-box"/>
    <property type="match status" value="1"/>
</dbReference>
<evidence type="ECO:0000256" key="14">
    <source>
        <dbReference type="ARBA" id="ARBA00023242"/>
    </source>
</evidence>
<dbReference type="CDD" id="cd16493">
    <property type="entry name" value="RING-CH-C4HC3_NSE1"/>
    <property type="match status" value="1"/>
</dbReference>
<dbReference type="GO" id="GO:0030915">
    <property type="term" value="C:Smc5-Smc6 complex"/>
    <property type="evidence" value="ECO:0007669"/>
    <property type="project" value="UniProtKB-UniRule"/>
</dbReference>
<keyword evidence="11 15" id="KW-0862">Zinc</keyword>
<dbReference type="STRING" id="1447883.A0A2B7YNZ5"/>
<evidence type="ECO:0000256" key="13">
    <source>
        <dbReference type="ARBA" id="ARBA00023204"/>
    </source>
</evidence>
<evidence type="ECO:0000256" key="12">
    <source>
        <dbReference type="ARBA" id="ARBA00023172"/>
    </source>
</evidence>
<evidence type="ECO:0000256" key="3">
    <source>
        <dbReference type="ARBA" id="ARBA00010258"/>
    </source>
</evidence>
<dbReference type="GO" id="GO:0005634">
    <property type="term" value="C:nucleus"/>
    <property type="evidence" value="ECO:0007669"/>
    <property type="project" value="UniProtKB-SubCell"/>
</dbReference>
<dbReference type="InterPro" id="IPR036388">
    <property type="entry name" value="WH-like_DNA-bd_sf"/>
</dbReference>
<keyword evidence="13 15" id="KW-0234">DNA repair</keyword>
<sequence>MSYGGEETYNDSHRAFLQAFMARSTMTLDEAKPVLAAISSVHENREILPADITSSDLTTWISTINSAISPLDLEIRSLTHQTSQARVFALVNTTSDALTQLATTYTADEIAFVKRVLDAMFETNNTARSEAMVVSGMQAVQLAKVSGDNGNGRRRESRALAREDGTGSTGGAAQPLSMREAESVMERLVQEGWLEMSVGRNYMLSPRALMELRTWLVDTYNDEDDEAGNERIKFCLACKEIITVGQRCPRRQCPARLHDTCAPRFFRTQQSQACPTCRTEWTGENFVGERAFAGSSGNRGARRSGGGGGGGGDSSSQQQMDG</sequence>
<evidence type="ECO:0000256" key="8">
    <source>
        <dbReference type="ARBA" id="ARBA00022763"/>
    </source>
</evidence>
<evidence type="ECO:0000256" key="7">
    <source>
        <dbReference type="ARBA" id="ARBA00022723"/>
    </source>
</evidence>
<comment type="caution">
    <text evidence="18">The sequence shown here is derived from an EMBL/GenBank/DDBJ whole genome shotgun (WGS) entry which is preliminary data.</text>
</comment>
<dbReference type="Proteomes" id="UP000224634">
    <property type="component" value="Unassembled WGS sequence"/>
</dbReference>
<evidence type="ECO:0000313" key="19">
    <source>
        <dbReference type="Proteomes" id="UP000224634"/>
    </source>
</evidence>
<dbReference type="Pfam" id="PF08746">
    <property type="entry name" value="zf-RING-like"/>
    <property type="match status" value="1"/>
</dbReference>
<feature type="region of interest" description="Disordered" evidence="16">
    <location>
        <begin position="291"/>
        <end position="322"/>
    </location>
</feature>
<dbReference type="InterPro" id="IPR013083">
    <property type="entry name" value="Znf_RING/FYVE/PHD"/>
</dbReference>
<dbReference type="PANTHER" id="PTHR20973:SF0">
    <property type="entry name" value="NON-STRUCTURAL MAINTENANCE OF CHROMOSOMES ELEMENT 1 HOMOLOG"/>
    <property type="match status" value="1"/>
</dbReference>
<dbReference type="Gene3D" id="3.30.40.10">
    <property type="entry name" value="Zinc/RING finger domain, C3HC4 (zinc finger)"/>
    <property type="match status" value="1"/>
</dbReference>
<evidence type="ECO:0000259" key="17">
    <source>
        <dbReference type="Pfam" id="PF08746"/>
    </source>
</evidence>
<keyword evidence="6 15" id="KW-0808">Transferase</keyword>
<dbReference type="InterPro" id="IPR011513">
    <property type="entry name" value="Nse1"/>
</dbReference>
<gene>
    <name evidence="18" type="ORF">AJ80_02940</name>
</gene>
<comment type="similarity">
    <text evidence="3 15">Belongs to the NSE1 family.</text>
</comment>
<accession>A0A2B7YNZ5</accession>
<evidence type="ECO:0000256" key="15">
    <source>
        <dbReference type="RuleBase" id="RU368018"/>
    </source>
</evidence>
<evidence type="ECO:0000256" key="16">
    <source>
        <dbReference type="SAM" id="MobiDB-lite"/>
    </source>
</evidence>
<proteinExistence type="inferred from homology"/>
<dbReference type="GO" id="GO:0000724">
    <property type="term" value="P:double-strand break repair via homologous recombination"/>
    <property type="evidence" value="ECO:0007669"/>
    <property type="project" value="TreeGrafter"/>
</dbReference>
<comment type="catalytic activity">
    <reaction evidence="1 15">
        <text>S-ubiquitinyl-[E2 ubiquitin-conjugating enzyme]-L-cysteine + [acceptor protein]-L-lysine = [E2 ubiquitin-conjugating enzyme]-L-cysteine + N(6)-ubiquitinyl-[acceptor protein]-L-lysine.</text>
        <dbReference type="EC" id="2.3.2.27"/>
    </reaction>
</comment>
<dbReference type="PANTHER" id="PTHR20973">
    <property type="entry name" value="NON-SMC ELEMENT 1-RELATED"/>
    <property type="match status" value="1"/>
</dbReference>
<dbReference type="EMBL" id="PDNA01000030">
    <property type="protein sequence ID" value="PGH23025.1"/>
    <property type="molecule type" value="Genomic_DNA"/>
</dbReference>
<keyword evidence="10 15" id="KW-0833">Ubl conjugation pathway</keyword>
<comment type="subcellular location">
    <subcellularLocation>
        <location evidence="2 15">Nucleus</location>
    </subcellularLocation>
</comment>
<evidence type="ECO:0000256" key="1">
    <source>
        <dbReference type="ARBA" id="ARBA00000900"/>
    </source>
</evidence>
<reference evidence="18 19" key="1">
    <citation type="submission" date="2017-10" db="EMBL/GenBank/DDBJ databases">
        <title>Comparative genomics in systemic dimorphic fungi from Ajellomycetaceae.</title>
        <authorList>
            <person name="Munoz J.F."/>
            <person name="Mcewen J.G."/>
            <person name="Clay O.K."/>
            <person name="Cuomo C.A."/>
        </authorList>
    </citation>
    <scope>NUCLEOTIDE SEQUENCE [LARGE SCALE GENOMIC DNA]</scope>
    <source>
        <strain evidence="18 19">UAMH7299</strain>
    </source>
</reference>
<keyword evidence="12 15" id="KW-0233">DNA recombination</keyword>